<comment type="caution">
    <text evidence="1">The sequence shown here is derived from an EMBL/GenBank/DDBJ whole genome shotgun (WGS) entry which is preliminary data.</text>
</comment>
<dbReference type="Proteomes" id="UP000287022">
    <property type="component" value="Unassembled WGS sequence"/>
</dbReference>
<name>A0A432ZAD6_9GAMM</name>
<evidence type="ECO:0000313" key="1">
    <source>
        <dbReference type="EMBL" id="RUO74905.1"/>
    </source>
</evidence>
<dbReference type="EMBL" id="PIQE01000001">
    <property type="protein sequence ID" value="RUO74905.1"/>
    <property type="molecule type" value="Genomic_DNA"/>
</dbReference>
<organism evidence="1 2">
    <name type="scientific">Pseudidiomarina sediminum</name>
    <dbReference type="NCBI Taxonomy" id="431675"/>
    <lineage>
        <taxon>Bacteria</taxon>
        <taxon>Pseudomonadati</taxon>
        <taxon>Pseudomonadota</taxon>
        <taxon>Gammaproteobacteria</taxon>
        <taxon>Alteromonadales</taxon>
        <taxon>Idiomarinaceae</taxon>
        <taxon>Pseudidiomarina</taxon>
    </lineage>
</organism>
<keyword evidence="2" id="KW-1185">Reference proteome</keyword>
<evidence type="ECO:0000313" key="2">
    <source>
        <dbReference type="Proteomes" id="UP000287022"/>
    </source>
</evidence>
<accession>A0A432ZAD6</accession>
<protein>
    <submittedName>
        <fullName evidence="1">Uncharacterized protein</fullName>
    </submittedName>
</protein>
<sequence>MNNIIENRIRSKCLARIADIFQVDKESLTGDTELTKLYVPQPVRFWKRNAFDKVLDDLRDAAGKESIKLLNTGDFVATTVDDYVRFMQICYEERPKLVQLVLGDV</sequence>
<gene>
    <name evidence="1" type="ORF">CWI80_06135</name>
</gene>
<reference evidence="2" key="1">
    <citation type="journal article" date="2018" name="Front. Microbiol.">
        <title>Genome-Based Analysis Reveals the Taxonomy and Diversity of the Family Idiomarinaceae.</title>
        <authorList>
            <person name="Liu Y."/>
            <person name="Lai Q."/>
            <person name="Shao Z."/>
        </authorList>
    </citation>
    <scope>NUCLEOTIDE SEQUENCE [LARGE SCALE GENOMIC DNA]</scope>
    <source>
        <strain evidence="2">c121</strain>
    </source>
</reference>
<dbReference type="AlphaFoldDB" id="A0A432ZAD6"/>
<proteinExistence type="predicted"/>